<evidence type="ECO:0000256" key="4">
    <source>
        <dbReference type="ARBA" id="ARBA00022801"/>
    </source>
</evidence>
<comment type="cofactor">
    <cofactor evidence="1">
        <name>Mn(2+)</name>
        <dbReference type="ChEBI" id="CHEBI:29035"/>
    </cofactor>
</comment>
<evidence type="ECO:0000256" key="2">
    <source>
        <dbReference type="ARBA" id="ARBA00001946"/>
    </source>
</evidence>
<keyword evidence="9" id="KW-1185">Reference proteome</keyword>
<dbReference type="PANTHER" id="PTHR12992">
    <property type="entry name" value="NUDIX HYDROLASE"/>
    <property type="match status" value="1"/>
</dbReference>
<accession>A0ABD2A7U3</accession>
<dbReference type="CDD" id="cd03426">
    <property type="entry name" value="NUDIX_CoAse_Nudt7"/>
    <property type="match status" value="1"/>
</dbReference>
<protein>
    <submittedName>
        <fullName evidence="8">Mitochondrial coenzyme A diphosphatase NUDT8 isoform X1</fullName>
    </submittedName>
</protein>
<dbReference type="InterPro" id="IPR045121">
    <property type="entry name" value="CoAse"/>
</dbReference>
<organism evidence="8 9">
    <name type="scientific">Vespula squamosa</name>
    <name type="common">Southern yellow jacket</name>
    <name type="synonym">Wasp</name>
    <dbReference type="NCBI Taxonomy" id="30214"/>
    <lineage>
        <taxon>Eukaryota</taxon>
        <taxon>Metazoa</taxon>
        <taxon>Ecdysozoa</taxon>
        <taxon>Arthropoda</taxon>
        <taxon>Hexapoda</taxon>
        <taxon>Insecta</taxon>
        <taxon>Pterygota</taxon>
        <taxon>Neoptera</taxon>
        <taxon>Endopterygota</taxon>
        <taxon>Hymenoptera</taxon>
        <taxon>Apocrita</taxon>
        <taxon>Aculeata</taxon>
        <taxon>Vespoidea</taxon>
        <taxon>Vespidae</taxon>
        <taxon>Vespinae</taxon>
        <taxon>Vespula</taxon>
    </lineage>
</organism>
<dbReference type="EMBL" id="JAUDFV010000154">
    <property type="protein sequence ID" value="KAL2715870.1"/>
    <property type="molecule type" value="Genomic_DNA"/>
</dbReference>
<dbReference type="Proteomes" id="UP001607302">
    <property type="component" value="Unassembled WGS sequence"/>
</dbReference>
<dbReference type="GO" id="GO:0046872">
    <property type="term" value="F:metal ion binding"/>
    <property type="evidence" value="ECO:0007669"/>
    <property type="project" value="UniProtKB-KW"/>
</dbReference>
<dbReference type="InterPro" id="IPR000086">
    <property type="entry name" value="NUDIX_hydrolase_dom"/>
</dbReference>
<dbReference type="PANTHER" id="PTHR12992:SF11">
    <property type="entry name" value="MITOCHONDRIAL COENZYME A DIPHOSPHATASE NUDT8"/>
    <property type="match status" value="1"/>
</dbReference>
<evidence type="ECO:0000256" key="5">
    <source>
        <dbReference type="ARBA" id="ARBA00022842"/>
    </source>
</evidence>
<dbReference type="Gene3D" id="3.90.79.10">
    <property type="entry name" value="Nucleoside Triphosphate Pyrophosphohydrolase"/>
    <property type="match status" value="1"/>
</dbReference>
<evidence type="ECO:0000259" key="7">
    <source>
        <dbReference type="PROSITE" id="PS51462"/>
    </source>
</evidence>
<evidence type="ECO:0000256" key="1">
    <source>
        <dbReference type="ARBA" id="ARBA00001936"/>
    </source>
</evidence>
<keyword evidence="5" id="KW-0460">Magnesium</keyword>
<gene>
    <name evidence="8" type="ORF">V1478_013546</name>
</gene>
<name>A0ABD2A7U3_VESSQ</name>
<sequence>MEMAKLRILSRNLQLSALSANFQWNLNKIEAVKLKSEEVLCEKNRKSCINKFKLIKTTNKYKNNVNQAAVLIPICMHKGELGILYTLRSSKLNSNRGQVSFPGGMYDKTDRDLEETALRETWEELKIPREKIDVWTCGNLIDGKNMNIMPVLGYIGEIDPDKLEKNPNEVEEAFIIYLNDFCNPSLCRFTQFRDNYTLPTYLGGKHRVWGLTAAITHIALSALLPEVYKHKLVHLKSIVPSKYSIPAFTQESYCDSSCRKENNAYYYHHPIYEDEISNTASYSIYSPLSALASCEMMENYSISDYDYRSLYVNSQIHTDTDPRYPRNYSHRNIPNDNVRYFEKLQYNVEEYYMSTRMAAVEEKYMTDVTAPLNLDLNTYGHLKIDYTDSWNSLKRKIIADISSSTSSSFSISVARTFGIFDTFNPGHLEIKFESNSNINIFIYLLTIADDWFNMLSIAGCFSFLL</sequence>
<evidence type="ECO:0000313" key="8">
    <source>
        <dbReference type="EMBL" id="KAL2715870.1"/>
    </source>
</evidence>
<dbReference type="SUPFAM" id="SSF55811">
    <property type="entry name" value="Nudix"/>
    <property type="match status" value="1"/>
</dbReference>
<comment type="caution">
    <text evidence="8">The sequence shown here is derived from an EMBL/GenBank/DDBJ whole genome shotgun (WGS) entry which is preliminary data.</text>
</comment>
<keyword evidence="4" id="KW-0378">Hydrolase</keyword>
<proteinExistence type="predicted"/>
<dbReference type="PROSITE" id="PS51462">
    <property type="entry name" value="NUDIX"/>
    <property type="match status" value="1"/>
</dbReference>
<keyword evidence="6" id="KW-0464">Manganese</keyword>
<evidence type="ECO:0000256" key="6">
    <source>
        <dbReference type="ARBA" id="ARBA00023211"/>
    </source>
</evidence>
<dbReference type="AlphaFoldDB" id="A0ABD2A7U3"/>
<evidence type="ECO:0000256" key="3">
    <source>
        <dbReference type="ARBA" id="ARBA00022723"/>
    </source>
</evidence>
<reference evidence="8 9" key="1">
    <citation type="journal article" date="2024" name="Ann. Entomol. Soc. Am.">
        <title>Genomic analyses of the southern and eastern yellowjacket wasps (Hymenoptera: Vespidae) reveal evolutionary signatures of social life.</title>
        <authorList>
            <person name="Catto M.A."/>
            <person name="Caine P.B."/>
            <person name="Orr S.E."/>
            <person name="Hunt B.G."/>
            <person name="Goodisman M.A.D."/>
        </authorList>
    </citation>
    <scope>NUCLEOTIDE SEQUENCE [LARGE SCALE GENOMIC DNA]</scope>
    <source>
        <strain evidence="8">233</strain>
        <tissue evidence="8">Head and thorax</tissue>
    </source>
</reference>
<evidence type="ECO:0000313" key="9">
    <source>
        <dbReference type="Proteomes" id="UP001607302"/>
    </source>
</evidence>
<feature type="domain" description="Nudix hydrolase" evidence="7">
    <location>
        <begin position="65"/>
        <end position="202"/>
    </location>
</feature>
<dbReference type="GO" id="GO:0016787">
    <property type="term" value="F:hydrolase activity"/>
    <property type="evidence" value="ECO:0007669"/>
    <property type="project" value="UniProtKB-KW"/>
</dbReference>
<comment type="cofactor">
    <cofactor evidence="2">
        <name>Mg(2+)</name>
        <dbReference type="ChEBI" id="CHEBI:18420"/>
    </cofactor>
</comment>
<dbReference type="InterPro" id="IPR015797">
    <property type="entry name" value="NUDIX_hydrolase-like_dom_sf"/>
</dbReference>
<keyword evidence="3" id="KW-0479">Metal-binding</keyword>
<dbReference type="Pfam" id="PF00293">
    <property type="entry name" value="NUDIX"/>
    <property type="match status" value="1"/>
</dbReference>